<dbReference type="InterPro" id="IPR023796">
    <property type="entry name" value="Serpin_dom"/>
</dbReference>
<gene>
    <name evidence="7" type="primary">LOC117574366</name>
</gene>
<organism evidence="6 7">
    <name type="scientific">Drosophila albomicans</name>
    <name type="common">Fruit fly</name>
    <dbReference type="NCBI Taxonomy" id="7291"/>
    <lineage>
        <taxon>Eukaryota</taxon>
        <taxon>Metazoa</taxon>
        <taxon>Ecdysozoa</taxon>
        <taxon>Arthropoda</taxon>
        <taxon>Hexapoda</taxon>
        <taxon>Insecta</taxon>
        <taxon>Pterygota</taxon>
        <taxon>Neoptera</taxon>
        <taxon>Endopterygota</taxon>
        <taxon>Diptera</taxon>
        <taxon>Brachycera</taxon>
        <taxon>Muscomorpha</taxon>
        <taxon>Ephydroidea</taxon>
        <taxon>Drosophilidae</taxon>
        <taxon>Drosophila</taxon>
    </lineage>
</organism>
<dbReference type="CDD" id="cd19601">
    <property type="entry name" value="serpin42Da-like"/>
    <property type="match status" value="1"/>
</dbReference>
<dbReference type="PANTHER" id="PTHR11461:SF211">
    <property type="entry name" value="GH10112P-RELATED"/>
    <property type="match status" value="1"/>
</dbReference>
<sequence length="407" mass="46607">MESERKSFNSSLDSFSRKLYNQLVNLNPTQNLICSPLSIQTCVGMLRMGAEDDSDTAKELDEGLSFSSNKATEIANSFNNVLAAYKHYSVVKMANKMYLMKNYEALKEFHDTLTEKFHSEAERIDFSANNEAAATINEWVESRTNNLITNLISPNMLDQNTRLVLINAIHFKGEWIDKFDENETRIEDFHLENESRVRVSMMNASNKYYYANLPELDAKVLRLPYRNTNLFMLFVLPNIYTGLKQLEKKLQTVTLDDITRKLVSRKVFVKLPKFKTEYSQELTPIFKELNIKKIFNSQAELPKMLVVNESIEVSHIIHKAFIEVNEEGTEAAAATAAVMVLRSLPAHDPEPQTFHADHPFFYTIYDLNHGCLFMGKLGLPEGTIITDNKKLLNVLCMCVCVCELQLL</sequence>
<dbReference type="Gene3D" id="2.30.39.10">
    <property type="entry name" value="Alpha-1-antitrypsin, domain 1"/>
    <property type="match status" value="1"/>
</dbReference>
<dbReference type="SMART" id="SM00093">
    <property type="entry name" value="SERPIN"/>
    <property type="match status" value="1"/>
</dbReference>
<protein>
    <submittedName>
        <fullName evidence="7">Alaserpin-like isoform X1</fullName>
    </submittedName>
</protein>
<evidence type="ECO:0000256" key="2">
    <source>
        <dbReference type="ARBA" id="ARBA00022690"/>
    </source>
</evidence>
<dbReference type="Gene3D" id="3.30.497.10">
    <property type="entry name" value="Antithrombin, subunit I, domain 2"/>
    <property type="match status" value="1"/>
</dbReference>
<dbReference type="AlphaFoldDB" id="A0A9C6SZJ8"/>
<dbReference type="RefSeq" id="XP_051862501.1">
    <property type="nucleotide sequence ID" value="XM_052006541.1"/>
</dbReference>
<evidence type="ECO:0000313" key="7">
    <source>
        <dbReference type="RefSeq" id="XP_051862501.1"/>
    </source>
</evidence>
<dbReference type="Proteomes" id="UP000515160">
    <property type="component" value="Chromosome 2R"/>
</dbReference>
<dbReference type="PROSITE" id="PS00284">
    <property type="entry name" value="SERPIN"/>
    <property type="match status" value="1"/>
</dbReference>
<reference evidence="7" key="1">
    <citation type="submission" date="2025-08" db="UniProtKB">
        <authorList>
            <consortium name="RefSeq"/>
        </authorList>
    </citation>
    <scope>IDENTIFICATION</scope>
    <source>
        <strain evidence="7">15112-1751.03</strain>
        <tissue evidence="7">Whole Adult</tissue>
    </source>
</reference>
<name>A0A9C6SZJ8_DROAB</name>
<dbReference type="InterPro" id="IPR023795">
    <property type="entry name" value="Serpin_CS"/>
</dbReference>
<evidence type="ECO:0000256" key="1">
    <source>
        <dbReference type="ARBA" id="ARBA00009500"/>
    </source>
</evidence>
<evidence type="ECO:0000259" key="5">
    <source>
        <dbReference type="SMART" id="SM00093"/>
    </source>
</evidence>
<dbReference type="GO" id="GO:0005615">
    <property type="term" value="C:extracellular space"/>
    <property type="evidence" value="ECO:0007669"/>
    <property type="project" value="InterPro"/>
</dbReference>
<keyword evidence="3" id="KW-0722">Serine protease inhibitor</keyword>
<proteinExistence type="inferred from homology"/>
<evidence type="ECO:0000256" key="3">
    <source>
        <dbReference type="ARBA" id="ARBA00022900"/>
    </source>
</evidence>
<keyword evidence="6" id="KW-1185">Reference proteome</keyword>
<evidence type="ECO:0000256" key="4">
    <source>
        <dbReference type="RuleBase" id="RU000411"/>
    </source>
</evidence>
<dbReference type="InterPro" id="IPR042178">
    <property type="entry name" value="Serpin_sf_1"/>
</dbReference>
<evidence type="ECO:0000313" key="6">
    <source>
        <dbReference type="Proteomes" id="UP000515160"/>
    </source>
</evidence>
<dbReference type="OrthoDB" id="671595at2759"/>
<dbReference type="InterPro" id="IPR042185">
    <property type="entry name" value="Serpin_sf_2"/>
</dbReference>
<dbReference type="InterPro" id="IPR000215">
    <property type="entry name" value="Serpin_fam"/>
</dbReference>
<dbReference type="GO" id="GO:0004867">
    <property type="term" value="F:serine-type endopeptidase inhibitor activity"/>
    <property type="evidence" value="ECO:0007669"/>
    <property type="project" value="UniProtKB-KW"/>
</dbReference>
<dbReference type="GeneID" id="117574366"/>
<keyword evidence="2" id="KW-0646">Protease inhibitor</keyword>
<feature type="domain" description="Serpin" evidence="5">
    <location>
        <begin position="17"/>
        <end position="380"/>
    </location>
</feature>
<dbReference type="PANTHER" id="PTHR11461">
    <property type="entry name" value="SERINE PROTEASE INHIBITOR, SERPIN"/>
    <property type="match status" value="1"/>
</dbReference>
<accession>A0A9C6SZJ8</accession>
<dbReference type="InterPro" id="IPR036186">
    <property type="entry name" value="Serpin_sf"/>
</dbReference>
<comment type="similarity">
    <text evidence="1 4">Belongs to the serpin family.</text>
</comment>
<dbReference type="SUPFAM" id="SSF56574">
    <property type="entry name" value="Serpins"/>
    <property type="match status" value="1"/>
</dbReference>
<dbReference type="Pfam" id="PF00079">
    <property type="entry name" value="Serpin"/>
    <property type="match status" value="1"/>
</dbReference>